<proteinExistence type="predicted"/>
<sequence length="187" mass="20236">MFKFIILPLFVAAVSHAENEDARFIMAEFGKTITFYKFTSATTTVSSTPYCFTATPSFSTTVDADDNTLTSTIAPSNCRRKRWAFENPSEDNLAIIEAGSPTAVSIAETTDLPELRPVENDGETYLVDASINSEDLEKSGGQERFFGIGISTERTTVTSFSTVTNNAPTRTVSVGCIPQGQGSISRC</sequence>
<accession>A0AA88HTF6</accession>
<organism evidence="2 3">
    <name type="scientific">Artemia franciscana</name>
    <name type="common">Brine shrimp</name>
    <name type="synonym">Artemia sanfranciscana</name>
    <dbReference type="NCBI Taxonomy" id="6661"/>
    <lineage>
        <taxon>Eukaryota</taxon>
        <taxon>Metazoa</taxon>
        <taxon>Ecdysozoa</taxon>
        <taxon>Arthropoda</taxon>
        <taxon>Crustacea</taxon>
        <taxon>Branchiopoda</taxon>
        <taxon>Anostraca</taxon>
        <taxon>Artemiidae</taxon>
        <taxon>Artemia</taxon>
    </lineage>
</organism>
<comment type="caution">
    <text evidence="2">The sequence shown here is derived from an EMBL/GenBank/DDBJ whole genome shotgun (WGS) entry which is preliminary data.</text>
</comment>
<feature type="chain" id="PRO_5041681164" evidence="1">
    <location>
        <begin position="18"/>
        <end position="187"/>
    </location>
</feature>
<protein>
    <submittedName>
        <fullName evidence="2">Uncharacterized protein</fullName>
    </submittedName>
</protein>
<keyword evidence="1" id="KW-0732">Signal</keyword>
<name>A0AA88HTF6_ARTSF</name>
<reference evidence="2" key="1">
    <citation type="submission" date="2023-07" db="EMBL/GenBank/DDBJ databases">
        <title>Chromosome-level genome assembly of Artemia franciscana.</title>
        <authorList>
            <person name="Jo E."/>
        </authorList>
    </citation>
    <scope>NUCLEOTIDE SEQUENCE</scope>
    <source>
        <tissue evidence="2">Whole body</tissue>
    </source>
</reference>
<gene>
    <name evidence="2" type="ORF">QYM36_012040</name>
</gene>
<dbReference type="EMBL" id="JAVRJZ010000016">
    <property type="protein sequence ID" value="KAK2710732.1"/>
    <property type="molecule type" value="Genomic_DNA"/>
</dbReference>
<evidence type="ECO:0000313" key="3">
    <source>
        <dbReference type="Proteomes" id="UP001187531"/>
    </source>
</evidence>
<evidence type="ECO:0000256" key="1">
    <source>
        <dbReference type="SAM" id="SignalP"/>
    </source>
</evidence>
<keyword evidence="3" id="KW-1185">Reference proteome</keyword>
<evidence type="ECO:0000313" key="2">
    <source>
        <dbReference type="EMBL" id="KAK2710732.1"/>
    </source>
</evidence>
<feature type="signal peptide" evidence="1">
    <location>
        <begin position="1"/>
        <end position="17"/>
    </location>
</feature>
<dbReference type="Proteomes" id="UP001187531">
    <property type="component" value="Unassembled WGS sequence"/>
</dbReference>
<dbReference type="AlphaFoldDB" id="A0AA88HTF6"/>